<dbReference type="GO" id="GO:0003676">
    <property type="term" value="F:nucleic acid binding"/>
    <property type="evidence" value="ECO:0007669"/>
    <property type="project" value="InterPro"/>
</dbReference>
<accession>A0A931I119</accession>
<dbReference type="HAMAP" id="MF_00048">
    <property type="entry name" value="UPF0102"/>
    <property type="match status" value="1"/>
</dbReference>
<dbReference type="EMBL" id="JADZLT010000043">
    <property type="protein sequence ID" value="MBH0237404.1"/>
    <property type="molecule type" value="Genomic_DNA"/>
</dbReference>
<comment type="similarity">
    <text evidence="1 2">Belongs to the UPF0102 family.</text>
</comment>
<proteinExistence type="inferred from homology"/>
<dbReference type="InterPro" id="IPR011335">
    <property type="entry name" value="Restrct_endonuc-II-like"/>
</dbReference>
<dbReference type="Gene3D" id="3.40.1350.10">
    <property type="match status" value="1"/>
</dbReference>
<dbReference type="InterPro" id="IPR011856">
    <property type="entry name" value="tRNA_endonuc-like_dom_sf"/>
</dbReference>
<evidence type="ECO:0000313" key="4">
    <source>
        <dbReference type="EMBL" id="MBH0237404.1"/>
    </source>
</evidence>
<dbReference type="PANTHER" id="PTHR34039:SF1">
    <property type="entry name" value="UPF0102 PROTEIN YRAN"/>
    <property type="match status" value="1"/>
</dbReference>
<sequence>MPDRSRRPSPGTGTARRRRAEGWGNTAERIVELILRARGWRVLARRFETHSGEIDLVVRRGGTVAFVEVKAREDLAGAAEAVDVRSRRRIVRAAMLFMQKHPALAGCDQRFDVALVRRWRWPVIITDAFRADD</sequence>
<dbReference type="Pfam" id="PF02021">
    <property type="entry name" value="UPF0102"/>
    <property type="match status" value="1"/>
</dbReference>
<gene>
    <name evidence="4" type="ORF">I5731_06185</name>
</gene>
<reference evidence="4" key="1">
    <citation type="submission" date="2020-12" db="EMBL/GenBank/DDBJ databases">
        <title>Methylobrevis albus sp. nov., isolated from fresh water lack sediment.</title>
        <authorList>
            <person name="Zou Q."/>
        </authorList>
    </citation>
    <scope>NUCLEOTIDE SEQUENCE</scope>
    <source>
        <strain evidence="4">L22</strain>
    </source>
</reference>
<dbReference type="SUPFAM" id="SSF52980">
    <property type="entry name" value="Restriction endonuclease-like"/>
    <property type="match status" value="1"/>
</dbReference>
<protein>
    <recommendedName>
        <fullName evidence="2">UPF0102 protein I5731_06185</fullName>
    </recommendedName>
</protein>
<dbReference type="AlphaFoldDB" id="A0A931I119"/>
<evidence type="ECO:0000256" key="2">
    <source>
        <dbReference type="HAMAP-Rule" id="MF_00048"/>
    </source>
</evidence>
<feature type="region of interest" description="Disordered" evidence="3">
    <location>
        <begin position="1"/>
        <end position="21"/>
    </location>
</feature>
<dbReference type="PANTHER" id="PTHR34039">
    <property type="entry name" value="UPF0102 PROTEIN YRAN"/>
    <property type="match status" value="1"/>
</dbReference>
<keyword evidence="5" id="KW-1185">Reference proteome</keyword>
<dbReference type="Proteomes" id="UP000631694">
    <property type="component" value="Unassembled WGS sequence"/>
</dbReference>
<dbReference type="InterPro" id="IPR003509">
    <property type="entry name" value="UPF0102_YraN-like"/>
</dbReference>
<evidence type="ECO:0000256" key="3">
    <source>
        <dbReference type="SAM" id="MobiDB-lite"/>
    </source>
</evidence>
<dbReference type="RefSeq" id="WP_197310501.1">
    <property type="nucleotide sequence ID" value="NZ_JADZLT010000043.1"/>
</dbReference>
<evidence type="ECO:0000313" key="5">
    <source>
        <dbReference type="Proteomes" id="UP000631694"/>
    </source>
</evidence>
<organism evidence="4 5">
    <name type="scientific">Methylobrevis albus</name>
    <dbReference type="NCBI Taxonomy" id="2793297"/>
    <lineage>
        <taxon>Bacteria</taxon>
        <taxon>Pseudomonadati</taxon>
        <taxon>Pseudomonadota</taxon>
        <taxon>Alphaproteobacteria</taxon>
        <taxon>Hyphomicrobiales</taxon>
        <taxon>Pleomorphomonadaceae</taxon>
        <taxon>Methylobrevis</taxon>
    </lineage>
</organism>
<comment type="caution">
    <text evidence="4">The sequence shown here is derived from an EMBL/GenBank/DDBJ whole genome shotgun (WGS) entry which is preliminary data.</text>
</comment>
<name>A0A931I119_9HYPH</name>
<evidence type="ECO:0000256" key="1">
    <source>
        <dbReference type="ARBA" id="ARBA00006738"/>
    </source>
</evidence>